<dbReference type="EMBL" id="LAZR01013066">
    <property type="protein sequence ID" value="KKM23723.1"/>
    <property type="molecule type" value="Genomic_DNA"/>
</dbReference>
<organism evidence="1">
    <name type="scientific">marine sediment metagenome</name>
    <dbReference type="NCBI Taxonomy" id="412755"/>
    <lineage>
        <taxon>unclassified sequences</taxon>
        <taxon>metagenomes</taxon>
        <taxon>ecological metagenomes</taxon>
    </lineage>
</organism>
<protein>
    <submittedName>
        <fullName evidence="1">Uncharacterized protein</fullName>
    </submittedName>
</protein>
<gene>
    <name evidence="1" type="ORF">LCGC14_1612350</name>
</gene>
<comment type="caution">
    <text evidence="1">The sequence shown here is derived from an EMBL/GenBank/DDBJ whole genome shotgun (WGS) entry which is preliminary data.</text>
</comment>
<reference evidence="1" key="1">
    <citation type="journal article" date="2015" name="Nature">
        <title>Complex archaea that bridge the gap between prokaryotes and eukaryotes.</title>
        <authorList>
            <person name="Spang A."/>
            <person name="Saw J.H."/>
            <person name="Jorgensen S.L."/>
            <person name="Zaremba-Niedzwiedzka K."/>
            <person name="Martijn J."/>
            <person name="Lind A.E."/>
            <person name="van Eijk R."/>
            <person name="Schleper C."/>
            <person name="Guy L."/>
            <person name="Ettema T.J."/>
        </authorList>
    </citation>
    <scope>NUCLEOTIDE SEQUENCE</scope>
</reference>
<name>A0A0F9KNN3_9ZZZZ</name>
<sequence>MNKKRLQKLAGVLNEQADPNQKFVGRSVVFTRQEIYETLNDNLEDEILDGRFPEGTRFKVQDITDKIAQQYADDFIKALYDSAGERFVERHMEITEKTLKKIKPIRRRAIGLKRQQQR</sequence>
<accession>A0A0F9KNN3</accession>
<evidence type="ECO:0000313" key="1">
    <source>
        <dbReference type="EMBL" id="KKM23723.1"/>
    </source>
</evidence>
<dbReference type="AlphaFoldDB" id="A0A0F9KNN3"/>
<proteinExistence type="predicted"/>